<evidence type="ECO:0000256" key="1">
    <source>
        <dbReference type="SAM" id="MobiDB-lite"/>
    </source>
</evidence>
<dbReference type="InterPro" id="IPR025525">
    <property type="entry name" value="hAT-like_transposase_RNase-H"/>
</dbReference>
<accession>A0A7J0HF27</accession>
<gene>
    <name evidence="3" type="ORF">Acr_29g0008100</name>
</gene>
<feature type="domain" description="hAT-like transposase RNase-H fold" evidence="2">
    <location>
        <begin position="1"/>
        <end position="61"/>
    </location>
</feature>
<reference evidence="3 4" key="1">
    <citation type="submission" date="2019-07" db="EMBL/GenBank/DDBJ databases">
        <title>De Novo Assembly of kiwifruit Actinidia rufa.</title>
        <authorList>
            <person name="Sugita-Konishi S."/>
            <person name="Sato K."/>
            <person name="Mori E."/>
            <person name="Abe Y."/>
            <person name="Kisaki G."/>
            <person name="Hamano K."/>
            <person name="Suezawa K."/>
            <person name="Otani M."/>
            <person name="Fukuda T."/>
            <person name="Manabe T."/>
            <person name="Gomi K."/>
            <person name="Tabuchi M."/>
            <person name="Akimitsu K."/>
            <person name="Kataoka I."/>
        </authorList>
    </citation>
    <scope>NUCLEOTIDE SEQUENCE [LARGE SCALE GENOMIC DNA]</scope>
    <source>
        <strain evidence="4">cv. Fuchu</strain>
    </source>
</reference>
<dbReference type="SUPFAM" id="SSF53098">
    <property type="entry name" value="Ribonuclease H-like"/>
    <property type="match status" value="1"/>
</dbReference>
<protein>
    <recommendedName>
        <fullName evidence="2">hAT-like transposase RNase-H fold domain-containing protein</fullName>
    </recommendedName>
</protein>
<evidence type="ECO:0000313" key="4">
    <source>
        <dbReference type="Proteomes" id="UP000585474"/>
    </source>
</evidence>
<feature type="region of interest" description="Disordered" evidence="1">
    <location>
        <begin position="67"/>
        <end position="88"/>
    </location>
</feature>
<dbReference type="EMBL" id="BJWL01000029">
    <property type="protein sequence ID" value="GFZ21648.1"/>
    <property type="molecule type" value="Genomic_DNA"/>
</dbReference>
<dbReference type="GO" id="GO:0003677">
    <property type="term" value="F:DNA binding"/>
    <property type="evidence" value="ECO:0007669"/>
    <property type="project" value="InterPro"/>
</dbReference>
<organism evidence="3 4">
    <name type="scientific">Actinidia rufa</name>
    <dbReference type="NCBI Taxonomy" id="165716"/>
    <lineage>
        <taxon>Eukaryota</taxon>
        <taxon>Viridiplantae</taxon>
        <taxon>Streptophyta</taxon>
        <taxon>Embryophyta</taxon>
        <taxon>Tracheophyta</taxon>
        <taxon>Spermatophyta</taxon>
        <taxon>Magnoliopsida</taxon>
        <taxon>eudicotyledons</taxon>
        <taxon>Gunneridae</taxon>
        <taxon>Pentapetalae</taxon>
        <taxon>asterids</taxon>
        <taxon>Ericales</taxon>
        <taxon>Actinidiaceae</taxon>
        <taxon>Actinidia</taxon>
    </lineage>
</organism>
<proteinExistence type="predicted"/>
<comment type="caution">
    <text evidence="3">The sequence shown here is derived from an EMBL/GenBank/DDBJ whole genome shotgun (WGS) entry which is preliminary data.</text>
</comment>
<dbReference type="AlphaFoldDB" id="A0A7J0HF27"/>
<dbReference type="Proteomes" id="UP000585474">
    <property type="component" value="Unassembled WGS sequence"/>
</dbReference>
<dbReference type="OrthoDB" id="1301613at2759"/>
<evidence type="ECO:0000313" key="3">
    <source>
        <dbReference type="EMBL" id="GFZ21648.1"/>
    </source>
</evidence>
<evidence type="ECO:0000259" key="2">
    <source>
        <dbReference type="Pfam" id="PF14372"/>
    </source>
</evidence>
<sequence>MLKKLDEYLKDTFLLLAVATVMDPRCKMKYIEFSSKKYEGGAGNSQATSVMEAVQSLFADYASRNLKENDSCDIPSSDSSDSDSEDEE</sequence>
<keyword evidence="4" id="KW-1185">Reference proteome</keyword>
<dbReference type="Pfam" id="PF14372">
    <property type="entry name" value="hAT-like_RNase-H"/>
    <property type="match status" value="1"/>
</dbReference>
<name>A0A7J0HF27_9ERIC</name>
<dbReference type="InterPro" id="IPR012337">
    <property type="entry name" value="RNaseH-like_sf"/>
</dbReference>